<organism evidence="1 4">
    <name type="scientific">Adineta steineri</name>
    <dbReference type="NCBI Taxonomy" id="433720"/>
    <lineage>
        <taxon>Eukaryota</taxon>
        <taxon>Metazoa</taxon>
        <taxon>Spiralia</taxon>
        <taxon>Gnathifera</taxon>
        <taxon>Rotifera</taxon>
        <taxon>Eurotatoria</taxon>
        <taxon>Bdelloidea</taxon>
        <taxon>Adinetida</taxon>
        <taxon>Adinetidae</taxon>
        <taxon>Adineta</taxon>
    </lineage>
</organism>
<comment type="caution">
    <text evidence="1">The sequence shown here is derived from an EMBL/GenBank/DDBJ whole genome shotgun (WGS) entry which is preliminary data.</text>
</comment>
<protein>
    <recommendedName>
        <fullName evidence="5">F-box domain-containing protein</fullName>
    </recommendedName>
</protein>
<evidence type="ECO:0000313" key="4">
    <source>
        <dbReference type="Proteomes" id="UP000663877"/>
    </source>
</evidence>
<dbReference type="EMBL" id="CAJNOI010000014">
    <property type="protein sequence ID" value="CAF0803060.1"/>
    <property type="molecule type" value="Genomic_DNA"/>
</dbReference>
<evidence type="ECO:0000313" key="1">
    <source>
        <dbReference type="EMBL" id="CAF0803060.1"/>
    </source>
</evidence>
<dbReference type="Proteomes" id="UP000663832">
    <property type="component" value="Unassembled WGS sequence"/>
</dbReference>
<evidence type="ECO:0008006" key="5">
    <source>
        <dbReference type="Google" id="ProtNLM"/>
    </source>
</evidence>
<dbReference type="OrthoDB" id="10008009at2759"/>
<evidence type="ECO:0000313" key="2">
    <source>
        <dbReference type="EMBL" id="CAF1281334.1"/>
    </source>
</evidence>
<accession>A0A813SWY4</accession>
<dbReference type="EMBL" id="CAJNOM010000248">
    <property type="protein sequence ID" value="CAF1281334.1"/>
    <property type="molecule type" value="Genomic_DNA"/>
</dbReference>
<dbReference type="AlphaFoldDB" id="A0A813SWY4"/>
<dbReference type="Proteomes" id="UP000663877">
    <property type="component" value="Unassembled WGS sequence"/>
</dbReference>
<name>A0A813SWY4_9BILA</name>
<evidence type="ECO:0000313" key="3">
    <source>
        <dbReference type="Proteomes" id="UP000663832"/>
    </source>
</evidence>
<sequence>MSLSKLESLPSEILLDLFEKYIDGIDIFVAFFHQLGSRFDAFLSQCQQLYFNFIGCRLDNFRFCIHLLPNYLDKITGLALSERGAPGQINMFLKYFPSFTLFKQLRSLYIHCSGGYIHSNHVENAILSLVDTNIEVLSIKMIK</sequence>
<gene>
    <name evidence="1" type="ORF">BJG266_LOCUS5311</name>
    <name evidence="2" type="ORF">QVE165_LOCUS30162</name>
</gene>
<proteinExistence type="predicted"/>
<keyword evidence="3" id="KW-1185">Reference proteome</keyword>
<reference evidence="1" key="1">
    <citation type="submission" date="2021-02" db="EMBL/GenBank/DDBJ databases">
        <authorList>
            <person name="Nowell W R."/>
        </authorList>
    </citation>
    <scope>NUCLEOTIDE SEQUENCE</scope>
</reference>